<dbReference type="InterPro" id="IPR029016">
    <property type="entry name" value="GAF-like_dom_sf"/>
</dbReference>
<keyword evidence="6" id="KW-0808">Transferase</keyword>
<dbReference type="Pfam" id="PF01590">
    <property type="entry name" value="GAF"/>
    <property type="match status" value="1"/>
</dbReference>
<dbReference type="EMBL" id="JARWAK010000001">
    <property type="protein sequence ID" value="MDR5865202.1"/>
    <property type="molecule type" value="Genomic_DNA"/>
</dbReference>
<dbReference type="SMART" id="SM00091">
    <property type="entry name" value="PAS"/>
    <property type="match status" value="1"/>
</dbReference>
<keyword evidence="3" id="KW-0175">Coiled coil</keyword>
<dbReference type="CDD" id="cd01949">
    <property type="entry name" value="GGDEF"/>
    <property type="match status" value="1"/>
</dbReference>
<dbReference type="InterPro" id="IPR000160">
    <property type="entry name" value="GGDEF_dom"/>
</dbReference>
<dbReference type="Pfam" id="PF08448">
    <property type="entry name" value="PAS_4"/>
    <property type="match status" value="1"/>
</dbReference>
<gene>
    <name evidence="6" type="ORF">QC818_00180</name>
</gene>
<dbReference type="NCBIfam" id="TIGR00254">
    <property type="entry name" value="GGDEF"/>
    <property type="match status" value="1"/>
</dbReference>
<evidence type="ECO:0000259" key="5">
    <source>
        <dbReference type="PROSITE" id="PS50887"/>
    </source>
</evidence>
<feature type="domain" description="GGDEF" evidence="5">
    <location>
        <begin position="428"/>
        <end position="561"/>
    </location>
</feature>
<dbReference type="GO" id="GO:0052621">
    <property type="term" value="F:diguanylate cyclase activity"/>
    <property type="evidence" value="ECO:0007669"/>
    <property type="project" value="UniProtKB-EC"/>
</dbReference>
<dbReference type="InterPro" id="IPR050469">
    <property type="entry name" value="Diguanylate_Cyclase"/>
</dbReference>
<comment type="caution">
    <text evidence="6">The sequence shown here is derived from an EMBL/GenBank/DDBJ whole genome shotgun (WGS) entry which is preliminary data.</text>
</comment>
<dbReference type="SUPFAM" id="SSF55073">
    <property type="entry name" value="Nucleotide cyclase"/>
    <property type="match status" value="1"/>
</dbReference>
<dbReference type="Proteomes" id="UP001264519">
    <property type="component" value="Unassembled WGS sequence"/>
</dbReference>
<name>A0ABU1FWZ0_9GAMM</name>
<dbReference type="InterPro" id="IPR000014">
    <property type="entry name" value="PAS"/>
</dbReference>
<evidence type="ECO:0000256" key="1">
    <source>
        <dbReference type="ARBA" id="ARBA00012528"/>
    </source>
</evidence>
<dbReference type="PROSITE" id="PS50887">
    <property type="entry name" value="GGDEF"/>
    <property type="match status" value="1"/>
</dbReference>
<evidence type="ECO:0000256" key="2">
    <source>
        <dbReference type="ARBA" id="ARBA00034247"/>
    </source>
</evidence>
<dbReference type="Gene3D" id="3.30.450.40">
    <property type="match status" value="1"/>
</dbReference>
<keyword evidence="7" id="KW-1185">Reference proteome</keyword>
<dbReference type="PANTHER" id="PTHR45138:SF9">
    <property type="entry name" value="DIGUANYLATE CYCLASE DGCM-RELATED"/>
    <property type="match status" value="1"/>
</dbReference>
<protein>
    <recommendedName>
        <fullName evidence="1">diguanylate cyclase</fullName>
        <ecNumber evidence="1">2.7.7.65</ecNumber>
    </recommendedName>
</protein>
<dbReference type="InterPro" id="IPR035965">
    <property type="entry name" value="PAS-like_dom_sf"/>
</dbReference>
<organism evidence="6 7">
    <name type="scientific">Halomonas koreensis</name>
    <dbReference type="NCBI Taxonomy" id="245385"/>
    <lineage>
        <taxon>Bacteria</taxon>
        <taxon>Pseudomonadati</taxon>
        <taxon>Pseudomonadota</taxon>
        <taxon>Gammaproteobacteria</taxon>
        <taxon>Oceanospirillales</taxon>
        <taxon>Halomonadaceae</taxon>
        <taxon>Halomonas</taxon>
    </lineage>
</organism>
<reference evidence="6 7" key="1">
    <citation type="submission" date="2023-04" db="EMBL/GenBank/DDBJ databases">
        <title>A long-awaited taxogenomic arrangement of the family Halomonadaceae.</title>
        <authorList>
            <person name="De La Haba R."/>
            <person name="Chuvochina M."/>
            <person name="Wittouck S."/>
            <person name="Arahal D.R."/>
            <person name="Sanchez-Porro C."/>
            <person name="Hugenholtz P."/>
            <person name="Ventosa A."/>
        </authorList>
    </citation>
    <scope>NUCLEOTIDE SEQUENCE [LARGE SCALE GENOMIC DNA]</scope>
    <source>
        <strain evidence="6 7">DSM 23530</strain>
    </source>
</reference>
<dbReference type="EC" id="2.7.7.65" evidence="1"/>
<dbReference type="InterPro" id="IPR013656">
    <property type="entry name" value="PAS_4"/>
</dbReference>
<keyword evidence="6" id="KW-0548">Nucleotidyltransferase</keyword>
<dbReference type="SUPFAM" id="SSF55781">
    <property type="entry name" value="GAF domain-like"/>
    <property type="match status" value="1"/>
</dbReference>
<evidence type="ECO:0000256" key="3">
    <source>
        <dbReference type="SAM" id="Coils"/>
    </source>
</evidence>
<evidence type="ECO:0000313" key="7">
    <source>
        <dbReference type="Proteomes" id="UP001264519"/>
    </source>
</evidence>
<accession>A0ABU1FWZ0</accession>
<sequence>MSPPAWTEEVLAFARAVYLHVSADGRILDAIGNTRARLGLSREALIGRRLATLDDPGIRLGASLAERLALGEPRPQQPRTFETDACRVYPLSDGRFAIRLRADRPADGDVTRRLLDRLPMMVAYVDPEGRFRLNNQAYLDFVGLERDALYGRPVASVLDEASYAKVAPRFRRALAGEEVTYEDRLTLADGRTRFFKVHYIPDYLDGEVAGFYAIIQDISEYGAMIQLLRDVHTGVNRTDVGPREIIGRLLEDALTYLSLDIGLVSRIEGERYTVWWAASRDAEIAPGTTFALGDTYCRLMLDEADVFHTVRAGEDPRVNGHPCYRQFGLESYIGIPLRLEGRVWGTLNFSSPRPRPRAFSEIEEELLRLIASAVERVIAHEVEIERMRDERDRMADRAMTDPLTGLPNRAGLDRHFQRLLGARAEGAPPFSLAVLDVDHFKAINDTHGHDVGDRVLVWLGERLAQCLRDGDLVARTGGEEFVIVMPEARAQQAREVVERVRAHVRQGRVPVADDQAIAVTVSAGLGEHRPGEAFGELFRRADTALYAAKRAGRDRTHLAGPAA</sequence>
<feature type="domain" description="PAS" evidence="4">
    <location>
        <begin position="107"/>
        <end position="177"/>
    </location>
</feature>
<dbReference type="RefSeq" id="WP_309650804.1">
    <property type="nucleotide sequence ID" value="NZ_JARWAK010000001.1"/>
</dbReference>
<dbReference type="InterPro" id="IPR043128">
    <property type="entry name" value="Rev_trsase/Diguanyl_cyclase"/>
</dbReference>
<dbReference type="Gene3D" id="3.30.70.270">
    <property type="match status" value="1"/>
</dbReference>
<comment type="catalytic activity">
    <reaction evidence="2">
        <text>2 GTP = 3',3'-c-di-GMP + 2 diphosphate</text>
        <dbReference type="Rhea" id="RHEA:24898"/>
        <dbReference type="ChEBI" id="CHEBI:33019"/>
        <dbReference type="ChEBI" id="CHEBI:37565"/>
        <dbReference type="ChEBI" id="CHEBI:58805"/>
        <dbReference type="EC" id="2.7.7.65"/>
    </reaction>
</comment>
<dbReference type="InterPro" id="IPR003018">
    <property type="entry name" value="GAF"/>
</dbReference>
<dbReference type="CDD" id="cd00130">
    <property type="entry name" value="PAS"/>
    <property type="match status" value="1"/>
</dbReference>
<dbReference type="PANTHER" id="PTHR45138">
    <property type="entry name" value="REGULATORY COMPONENTS OF SENSORY TRANSDUCTION SYSTEM"/>
    <property type="match status" value="1"/>
</dbReference>
<evidence type="ECO:0000259" key="4">
    <source>
        <dbReference type="PROSITE" id="PS50112"/>
    </source>
</evidence>
<dbReference type="SUPFAM" id="SSF55785">
    <property type="entry name" value="PYP-like sensor domain (PAS domain)"/>
    <property type="match status" value="1"/>
</dbReference>
<dbReference type="InterPro" id="IPR029787">
    <property type="entry name" value="Nucleotide_cyclase"/>
</dbReference>
<dbReference type="SMART" id="SM00065">
    <property type="entry name" value="GAF"/>
    <property type="match status" value="1"/>
</dbReference>
<proteinExistence type="predicted"/>
<feature type="coiled-coil region" evidence="3">
    <location>
        <begin position="370"/>
        <end position="397"/>
    </location>
</feature>
<dbReference type="Gene3D" id="3.30.450.20">
    <property type="entry name" value="PAS domain"/>
    <property type="match status" value="1"/>
</dbReference>
<dbReference type="PROSITE" id="PS50112">
    <property type="entry name" value="PAS"/>
    <property type="match status" value="1"/>
</dbReference>
<evidence type="ECO:0000313" key="6">
    <source>
        <dbReference type="EMBL" id="MDR5865202.1"/>
    </source>
</evidence>
<dbReference type="SMART" id="SM00267">
    <property type="entry name" value="GGDEF"/>
    <property type="match status" value="1"/>
</dbReference>
<dbReference type="Pfam" id="PF00990">
    <property type="entry name" value="GGDEF"/>
    <property type="match status" value="1"/>
</dbReference>
<dbReference type="NCBIfam" id="TIGR00229">
    <property type="entry name" value="sensory_box"/>
    <property type="match status" value="1"/>
</dbReference>